<organism evidence="1 2">
    <name type="scientific">Streptomyces luteolifulvus</name>
    <dbReference type="NCBI Taxonomy" id="2615112"/>
    <lineage>
        <taxon>Bacteria</taxon>
        <taxon>Bacillati</taxon>
        <taxon>Actinomycetota</taxon>
        <taxon>Actinomycetes</taxon>
        <taxon>Kitasatosporales</taxon>
        <taxon>Streptomycetaceae</taxon>
        <taxon>Streptomyces</taxon>
    </lineage>
</organism>
<accession>A0A6H9UQX4</accession>
<dbReference type="EMBL" id="VZRB01000036">
    <property type="protein sequence ID" value="KAB1140914.1"/>
    <property type="molecule type" value="Genomic_DNA"/>
</dbReference>
<evidence type="ECO:0000313" key="2">
    <source>
        <dbReference type="Proteomes" id="UP000442707"/>
    </source>
</evidence>
<proteinExistence type="predicted"/>
<evidence type="ECO:0000313" key="1">
    <source>
        <dbReference type="EMBL" id="KAB1140914.1"/>
    </source>
</evidence>
<comment type="caution">
    <text evidence="1">The sequence shown here is derived from an EMBL/GenBank/DDBJ whole genome shotgun (WGS) entry which is preliminary data.</text>
</comment>
<protein>
    <submittedName>
        <fullName evidence="1">Uncharacterized protein</fullName>
    </submittedName>
</protein>
<name>A0A6H9UQX4_9ACTN</name>
<keyword evidence="2" id="KW-1185">Reference proteome</keyword>
<gene>
    <name evidence="1" type="ORF">F7R91_34285</name>
</gene>
<reference evidence="1 2" key="1">
    <citation type="submission" date="2019-09" db="EMBL/GenBank/DDBJ databases">
        <title>Screening of Novel Bioactive Compounds from Soil-Associated.</title>
        <authorList>
            <person name="Zhao S."/>
        </authorList>
    </citation>
    <scope>NUCLEOTIDE SEQUENCE [LARGE SCALE GENOMIC DNA]</scope>
    <source>
        <strain evidence="1 2">HIT-DPA4</strain>
    </source>
</reference>
<sequence>MTDPEPQPEFRLASVFDHADPVTGPGFAPDHPVVEDPELRALLLERLAAGTPVLATPVLMDDVLTPSRVAEVPLTFRTDGRWVWTDTVQYYLEHYALAPDPDLIAHLSEPGYTAPGPLGQDVVERAAAFVLTPAPEGTEILPLG</sequence>
<dbReference type="Proteomes" id="UP000442707">
    <property type="component" value="Unassembled WGS sequence"/>
</dbReference>
<dbReference type="RefSeq" id="WP_150956133.1">
    <property type="nucleotide sequence ID" value="NZ_VZRB01000036.1"/>
</dbReference>
<dbReference type="AlphaFoldDB" id="A0A6H9UQX4"/>